<dbReference type="AlphaFoldDB" id="A0A397GY87"/>
<accession>A0A397GY87</accession>
<protein>
    <submittedName>
        <fullName evidence="1">Uncharacterized protein</fullName>
    </submittedName>
</protein>
<reference evidence="1 2" key="1">
    <citation type="submission" date="2018-08" db="EMBL/GenBank/DDBJ databases">
        <title>Genome and evolution of the arbuscular mycorrhizal fungus Diversispora epigaea (formerly Glomus versiforme) and its bacterial endosymbionts.</title>
        <authorList>
            <person name="Sun X."/>
            <person name="Fei Z."/>
            <person name="Harrison M."/>
        </authorList>
    </citation>
    <scope>NUCLEOTIDE SEQUENCE [LARGE SCALE GENOMIC DNA]</scope>
    <source>
        <strain evidence="1 2">IT104</strain>
    </source>
</reference>
<gene>
    <name evidence="1" type="ORF">Glove_426g48</name>
</gene>
<evidence type="ECO:0000313" key="2">
    <source>
        <dbReference type="Proteomes" id="UP000266861"/>
    </source>
</evidence>
<dbReference type="Proteomes" id="UP000266861">
    <property type="component" value="Unassembled WGS sequence"/>
</dbReference>
<evidence type="ECO:0000313" key="1">
    <source>
        <dbReference type="EMBL" id="RHZ54588.1"/>
    </source>
</evidence>
<dbReference type="EMBL" id="PQFF01000377">
    <property type="protein sequence ID" value="RHZ54588.1"/>
    <property type="molecule type" value="Genomic_DNA"/>
</dbReference>
<keyword evidence="2" id="KW-1185">Reference proteome</keyword>
<name>A0A397GY87_9GLOM</name>
<sequence>MRGIRNSSTWCPFCYKYKRENLCREIVTNYLGPPSTIRKPDFLKTPEYPKGLELDIPYYEFGFAIEVQGEQHKKYIKFFHRGDLNNFIRQQEPDQLKKELCDENDIYLFYIYYDDKDPEKIIRDELFALGLID</sequence>
<comment type="caution">
    <text evidence="1">The sequence shown here is derived from an EMBL/GenBank/DDBJ whole genome shotgun (WGS) entry which is preliminary data.</text>
</comment>
<dbReference type="Gene3D" id="3.40.960.10">
    <property type="entry name" value="VSR Endonuclease"/>
    <property type="match status" value="1"/>
</dbReference>
<proteinExistence type="predicted"/>
<organism evidence="1 2">
    <name type="scientific">Diversispora epigaea</name>
    <dbReference type="NCBI Taxonomy" id="1348612"/>
    <lineage>
        <taxon>Eukaryota</taxon>
        <taxon>Fungi</taxon>
        <taxon>Fungi incertae sedis</taxon>
        <taxon>Mucoromycota</taxon>
        <taxon>Glomeromycotina</taxon>
        <taxon>Glomeromycetes</taxon>
        <taxon>Diversisporales</taxon>
        <taxon>Diversisporaceae</taxon>
        <taxon>Diversispora</taxon>
    </lineage>
</organism>
<dbReference type="OrthoDB" id="2419021at2759"/>